<dbReference type="Proteomes" id="UP000034643">
    <property type="component" value="Unassembled WGS sequence"/>
</dbReference>
<evidence type="ECO:0000313" key="2">
    <source>
        <dbReference type="EMBL" id="KKU21866.1"/>
    </source>
</evidence>
<gene>
    <name evidence="2" type="ORF">UX34_C0037G0006</name>
</gene>
<dbReference type="AlphaFoldDB" id="A0A0G1NN40"/>
<protein>
    <submittedName>
        <fullName evidence="2">Uncharacterized protein</fullName>
    </submittedName>
</protein>
<feature type="compositionally biased region" description="Basic and acidic residues" evidence="1">
    <location>
        <begin position="1"/>
        <end position="13"/>
    </location>
</feature>
<accession>A0A0G1NN40</accession>
<proteinExistence type="predicted"/>
<comment type="caution">
    <text evidence="2">The sequence shown here is derived from an EMBL/GenBank/DDBJ whole genome shotgun (WGS) entry which is preliminary data.</text>
</comment>
<evidence type="ECO:0000313" key="3">
    <source>
        <dbReference type="Proteomes" id="UP000034643"/>
    </source>
</evidence>
<reference evidence="2 3" key="1">
    <citation type="journal article" date="2015" name="Nature">
        <title>rRNA introns, odd ribosomes, and small enigmatic genomes across a large radiation of phyla.</title>
        <authorList>
            <person name="Brown C.T."/>
            <person name="Hug L.A."/>
            <person name="Thomas B.C."/>
            <person name="Sharon I."/>
            <person name="Castelle C.J."/>
            <person name="Singh A."/>
            <person name="Wilkins M.J."/>
            <person name="Williams K.H."/>
            <person name="Banfield J.F."/>
        </authorList>
    </citation>
    <scope>NUCLEOTIDE SEQUENCE [LARGE SCALE GENOMIC DNA]</scope>
</reference>
<name>A0A0G1NN40_9BACT</name>
<feature type="region of interest" description="Disordered" evidence="1">
    <location>
        <begin position="1"/>
        <end position="22"/>
    </location>
</feature>
<evidence type="ECO:0000256" key="1">
    <source>
        <dbReference type="SAM" id="MobiDB-lite"/>
    </source>
</evidence>
<organism evidence="2 3">
    <name type="scientific">Candidatus Woesebacteria bacterium GW2011_GWF1_46_13</name>
    <dbReference type="NCBI Taxonomy" id="1618602"/>
    <lineage>
        <taxon>Bacteria</taxon>
        <taxon>Candidatus Woeseibacteriota</taxon>
    </lineage>
</organism>
<dbReference type="EMBL" id="LCLV01000037">
    <property type="protein sequence ID" value="KKU21866.1"/>
    <property type="molecule type" value="Genomic_DNA"/>
</dbReference>
<sequence length="65" mass="7184">MTSDRNFETRQADAESGAAGVKKPTLKDQVMAAGTYDERLSLVGNDPRVLEACISATWKNRTRRV</sequence>